<dbReference type="EMBL" id="HG994594">
    <property type="protein sequence ID" value="CAF2859814.1"/>
    <property type="molecule type" value="Genomic_DNA"/>
</dbReference>
<dbReference type="Proteomes" id="UP000675881">
    <property type="component" value="Chromosome 15"/>
</dbReference>
<evidence type="ECO:0000313" key="1">
    <source>
        <dbReference type="EMBL" id="CAF2859814.1"/>
    </source>
</evidence>
<protein>
    <submittedName>
        <fullName evidence="1">(salmon louse) hypothetical protein</fullName>
    </submittedName>
</protein>
<keyword evidence="2" id="KW-1185">Reference proteome</keyword>
<dbReference type="AlphaFoldDB" id="A0A7R8CLM0"/>
<name>A0A7R8CLM0_LEPSM</name>
<accession>A0A7R8CLM0</accession>
<organism evidence="1 2">
    <name type="scientific">Lepeophtheirus salmonis</name>
    <name type="common">Salmon louse</name>
    <name type="synonym">Caligus salmonis</name>
    <dbReference type="NCBI Taxonomy" id="72036"/>
    <lineage>
        <taxon>Eukaryota</taxon>
        <taxon>Metazoa</taxon>
        <taxon>Ecdysozoa</taxon>
        <taxon>Arthropoda</taxon>
        <taxon>Crustacea</taxon>
        <taxon>Multicrustacea</taxon>
        <taxon>Hexanauplia</taxon>
        <taxon>Copepoda</taxon>
        <taxon>Siphonostomatoida</taxon>
        <taxon>Caligidae</taxon>
        <taxon>Lepeophtheirus</taxon>
    </lineage>
</organism>
<gene>
    <name evidence="1" type="ORF">LSAA_5875</name>
</gene>
<reference evidence="1" key="1">
    <citation type="submission" date="2021-02" db="EMBL/GenBank/DDBJ databases">
        <authorList>
            <person name="Bekaert M."/>
        </authorList>
    </citation>
    <scope>NUCLEOTIDE SEQUENCE</scope>
    <source>
        <strain evidence="1">IoA-00</strain>
    </source>
</reference>
<proteinExistence type="predicted"/>
<evidence type="ECO:0000313" key="2">
    <source>
        <dbReference type="Proteomes" id="UP000675881"/>
    </source>
</evidence>
<sequence length="180" mass="21484">MHEYIEDVRLHKNELWLWCFFEDPRKFTVENIDFAMLPLDCTAQWSRIDRETRRTCCEYFPTFKSLYIRIMFEKRCTQNNMTWNKDNNEFWGFDSISTVVEITFSIDQPNCSTSSSFLMPFRTWYRGVYSSIVPPVLTPQEKRYQLQSLPRLYSSLHFPVSSTAEPPGQHNVKEMMPSVC</sequence>